<keyword evidence="1" id="KW-0812">Transmembrane</keyword>
<dbReference type="AlphaFoldDB" id="A0AAV5VAD7"/>
<feature type="non-terminal residue" evidence="2">
    <location>
        <position position="1"/>
    </location>
</feature>
<evidence type="ECO:0000256" key="1">
    <source>
        <dbReference type="SAM" id="Phobius"/>
    </source>
</evidence>
<organism evidence="2 3">
    <name type="scientific">Pristionchus fissidentatus</name>
    <dbReference type="NCBI Taxonomy" id="1538716"/>
    <lineage>
        <taxon>Eukaryota</taxon>
        <taxon>Metazoa</taxon>
        <taxon>Ecdysozoa</taxon>
        <taxon>Nematoda</taxon>
        <taxon>Chromadorea</taxon>
        <taxon>Rhabditida</taxon>
        <taxon>Rhabditina</taxon>
        <taxon>Diplogasteromorpha</taxon>
        <taxon>Diplogasteroidea</taxon>
        <taxon>Neodiplogasteridae</taxon>
        <taxon>Pristionchus</taxon>
    </lineage>
</organism>
<keyword evidence="1" id="KW-1133">Transmembrane helix</keyword>
<dbReference type="Proteomes" id="UP001432322">
    <property type="component" value="Unassembled WGS sequence"/>
</dbReference>
<dbReference type="EMBL" id="BTSY01000002">
    <property type="protein sequence ID" value="GMT16625.1"/>
    <property type="molecule type" value="Genomic_DNA"/>
</dbReference>
<feature type="transmembrane region" description="Helical" evidence="1">
    <location>
        <begin position="12"/>
        <end position="31"/>
    </location>
</feature>
<keyword evidence="1" id="KW-0472">Membrane</keyword>
<comment type="caution">
    <text evidence="2">The sequence shown here is derived from an EMBL/GenBank/DDBJ whole genome shotgun (WGS) entry which is preliminary data.</text>
</comment>
<accession>A0AAV5VAD7</accession>
<evidence type="ECO:0000313" key="3">
    <source>
        <dbReference type="Proteomes" id="UP001432322"/>
    </source>
</evidence>
<evidence type="ECO:0000313" key="2">
    <source>
        <dbReference type="EMBL" id="GMT16625.1"/>
    </source>
</evidence>
<protein>
    <submittedName>
        <fullName evidence="2">Uncharacterized protein</fullName>
    </submittedName>
</protein>
<feature type="non-terminal residue" evidence="2">
    <location>
        <position position="109"/>
    </location>
</feature>
<reference evidence="2" key="1">
    <citation type="submission" date="2023-10" db="EMBL/GenBank/DDBJ databases">
        <title>Genome assembly of Pristionchus species.</title>
        <authorList>
            <person name="Yoshida K."/>
            <person name="Sommer R.J."/>
        </authorList>
    </citation>
    <scope>NUCLEOTIDE SEQUENCE</scope>
    <source>
        <strain evidence="2">RS5133</strain>
    </source>
</reference>
<gene>
    <name evidence="2" type="ORF">PFISCL1PPCAC_7922</name>
</gene>
<name>A0AAV5VAD7_9BILA</name>
<sequence>SLLHSSLPFPSTMRLQIVVLVLLTGPFRLLVPNTISYNAVLNPKGVIFSAEHVKAIKDGVLCERADPNMEEKLRKATPAEMRSDIRKLNMQLSGANCQTKSTKWEQCMC</sequence>
<proteinExistence type="predicted"/>
<keyword evidence="3" id="KW-1185">Reference proteome</keyword>